<gene>
    <name evidence="8" type="ORF">AUP44_15215</name>
</gene>
<organism evidence="8 9">
    <name type="scientific">Tistrella mobilis</name>
    <dbReference type="NCBI Taxonomy" id="171437"/>
    <lineage>
        <taxon>Bacteria</taxon>
        <taxon>Pseudomonadati</taxon>
        <taxon>Pseudomonadota</taxon>
        <taxon>Alphaproteobacteria</taxon>
        <taxon>Geminicoccales</taxon>
        <taxon>Geminicoccaceae</taxon>
        <taxon>Tistrella</taxon>
    </lineage>
</organism>
<name>A0A162JU01_9PROT</name>
<feature type="transmembrane region" description="Helical" evidence="7">
    <location>
        <begin position="264"/>
        <end position="284"/>
    </location>
</feature>
<dbReference type="PIRSF" id="PIRSF004810">
    <property type="entry name" value="ChrA"/>
    <property type="match status" value="1"/>
</dbReference>
<evidence type="ECO:0000256" key="7">
    <source>
        <dbReference type="SAM" id="Phobius"/>
    </source>
</evidence>
<reference evidence="8 9" key="1">
    <citation type="submission" date="2015-12" db="EMBL/GenBank/DDBJ databases">
        <title>Genome sequence of Tistrella mobilis MCCC 1A02139.</title>
        <authorList>
            <person name="Lu L."/>
            <person name="Lai Q."/>
            <person name="Shao Z."/>
            <person name="Qian P."/>
        </authorList>
    </citation>
    <scope>NUCLEOTIDE SEQUENCE [LARGE SCALE GENOMIC DNA]</scope>
    <source>
        <strain evidence="8 9">MCCC 1A02139</strain>
    </source>
</reference>
<accession>A0A162JU01</accession>
<dbReference type="OrthoDB" id="8969999at2"/>
<feature type="transmembrane region" description="Helical" evidence="7">
    <location>
        <begin position="202"/>
        <end position="220"/>
    </location>
</feature>
<keyword evidence="3" id="KW-1003">Cell membrane</keyword>
<feature type="transmembrane region" description="Helical" evidence="7">
    <location>
        <begin position="12"/>
        <end position="34"/>
    </location>
</feature>
<feature type="transmembrane region" description="Helical" evidence="7">
    <location>
        <begin position="365"/>
        <end position="398"/>
    </location>
</feature>
<feature type="transmembrane region" description="Helical" evidence="7">
    <location>
        <begin position="333"/>
        <end position="353"/>
    </location>
</feature>
<dbReference type="InterPro" id="IPR014047">
    <property type="entry name" value="Chr_Tranpt_l_chain"/>
</dbReference>
<dbReference type="InterPro" id="IPR003370">
    <property type="entry name" value="Chromate_transpt"/>
</dbReference>
<dbReference type="AlphaFoldDB" id="A0A162JU01"/>
<keyword evidence="5 7" id="KW-1133">Transmembrane helix</keyword>
<comment type="similarity">
    <text evidence="2">Belongs to the chromate ion transporter (CHR) (TC 2.A.51) family.</text>
</comment>
<dbReference type="PANTHER" id="PTHR33567">
    <property type="entry name" value="CHROMATE ION TRANSPORTER (EUROFUNG)"/>
    <property type="match status" value="1"/>
</dbReference>
<dbReference type="GO" id="GO:0015109">
    <property type="term" value="F:chromate transmembrane transporter activity"/>
    <property type="evidence" value="ECO:0007669"/>
    <property type="project" value="InterPro"/>
</dbReference>
<evidence type="ECO:0000256" key="2">
    <source>
        <dbReference type="ARBA" id="ARBA00005262"/>
    </source>
</evidence>
<evidence type="ECO:0000256" key="1">
    <source>
        <dbReference type="ARBA" id="ARBA00004651"/>
    </source>
</evidence>
<feature type="transmembrane region" description="Helical" evidence="7">
    <location>
        <begin position="148"/>
        <end position="164"/>
    </location>
</feature>
<comment type="caution">
    <text evidence="8">The sequence shown here is derived from an EMBL/GenBank/DDBJ whole genome shotgun (WGS) entry which is preliminary data.</text>
</comment>
<dbReference type="NCBIfam" id="TIGR00937">
    <property type="entry name" value="2A51"/>
    <property type="match status" value="1"/>
</dbReference>
<dbReference type="Pfam" id="PF02417">
    <property type="entry name" value="Chromate_transp"/>
    <property type="match status" value="2"/>
</dbReference>
<evidence type="ECO:0000256" key="3">
    <source>
        <dbReference type="ARBA" id="ARBA00022475"/>
    </source>
</evidence>
<feature type="transmembrane region" description="Helical" evidence="7">
    <location>
        <begin position="120"/>
        <end position="141"/>
    </location>
</feature>
<protein>
    <submittedName>
        <fullName evidence="8">Chromate transporter</fullName>
    </submittedName>
</protein>
<feature type="transmembrane region" description="Helical" evidence="7">
    <location>
        <begin position="232"/>
        <end position="252"/>
    </location>
</feature>
<dbReference type="EMBL" id="LPZR01000213">
    <property type="protein sequence ID" value="KYO49881.1"/>
    <property type="molecule type" value="Genomic_DNA"/>
</dbReference>
<evidence type="ECO:0000256" key="4">
    <source>
        <dbReference type="ARBA" id="ARBA00022692"/>
    </source>
</evidence>
<comment type="subcellular location">
    <subcellularLocation>
        <location evidence="1">Cell membrane</location>
        <topology evidence="1">Multi-pass membrane protein</topology>
    </subcellularLocation>
</comment>
<evidence type="ECO:0000313" key="9">
    <source>
        <dbReference type="Proteomes" id="UP000075787"/>
    </source>
</evidence>
<dbReference type="GeneID" id="97240468"/>
<evidence type="ECO:0000313" key="8">
    <source>
        <dbReference type="EMBL" id="KYO49881.1"/>
    </source>
</evidence>
<feature type="transmembrane region" description="Helical" evidence="7">
    <location>
        <begin position="83"/>
        <end position="108"/>
    </location>
</feature>
<dbReference type="PANTHER" id="PTHR33567:SF3">
    <property type="entry name" value="CHROMATE ION TRANSPORTER (EUROFUNG)"/>
    <property type="match status" value="1"/>
</dbReference>
<dbReference type="Proteomes" id="UP000075787">
    <property type="component" value="Unassembled WGS sequence"/>
</dbReference>
<proteinExistence type="inferred from homology"/>
<sequence>MGTGSDGSAGEVFRAFLKLGLTAFGGPVAHLGFFRTEFVARRGWLDDEAYARIVALCQFLPGPASSQVGIALGFGRAGWAGAAAAWAGFTLPSALLMILAGLAIGAGAEAGRLPDGLTTGLKIAALAVVVQAVAGMAGSLAPDRTRRSVAAVAAVVALTLPGLAGQLGAILIGLLAVPLLDLPAAPAAAAPAGRRPLRRAGAAALLIFLAGLVLLPLWSATGDATGRLVDGMYRAGSLVFGGGHVVLPLLAAETGGHVDGQAFLAGYGLAQAVPGPLFTFSAFLGAAGSWGGLPGWLAGIIALIAIFVPAALLVVAALPFWDRIAGHPGARRAVAGVNAAVLGLLAAALYDPVFVTAVSGPRDAALAILVLLALLVWRLPVWMLVPLAAAAGMAVAALG</sequence>
<evidence type="ECO:0000256" key="6">
    <source>
        <dbReference type="ARBA" id="ARBA00023136"/>
    </source>
</evidence>
<keyword evidence="6 7" id="KW-0472">Membrane</keyword>
<feature type="transmembrane region" description="Helical" evidence="7">
    <location>
        <begin position="296"/>
        <end position="321"/>
    </location>
</feature>
<evidence type="ECO:0000256" key="5">
    <source>
        <dbReference type="ARBA" id="ARBA00022989"/>
    </source>
</evidence>
<dbReference type="GO" id="GO:0005886">
    <property type="term" value="C:plasma membrane"/>
    <property type="evidence" value="ECO:0007669"/>
    <property type="project" value="UniProtKB-SubCell"/>
</dbReference>
<dbReference type="RefSeq" id="WP_062769302.1">
    <property type="nucleotide sequence ID" value="NZ_CP121045.1"/>
</dbReference>
<keyword evidence="4 7" id="KW-0812">Transmembrane</keyword>